<organism evidence="3 4">
    <name type="scientific">Knufia fluminis</name>
    <dbReference type="NCBI Taxonomy" id="191047"/>
    <lineage>
        <taxon>Eukaryota</taxon>
        <taxon>Fungi</taxon>
        <taxon>Dikarya</taxon>
        <taxon>Ascomycota</taxon>
        <taxon>Pezizomycotina</taxon>
        <taxon>Eurotiomycetes</taxon>
        <taxon>Chaetothyriomycetidae</taxon>
        <taxon>Chaetothyriales</taxon>
        <taxon>Trichomeriaceae</taxon>
        <taxon>Knufia</taxon>
    </lineage>
</organism>
<reference evidence="3 4" key="1">
    <citation type="submission" date="2022-12" db="EMBL/GenBank/DDBJ databases">
        <title>Genomic features and morphological characterization of a novel Knufia sp. strain isolated from spacecraft assembly facility.</title>
        <authorList>
            <person name="Teixeira M."/>
            <person name="Chander A.M."/>
            <person name="Stajich J.E."/>
            <person name="Venkateswaran K."/>
        </authorList>
    </citation>
    <scope>NUCLEOTIDE SEQUENCE [LARGE SCALE GENOMIC DNA]</scope>
    <source>
        <strain evidence="3 4">FJI-L2-BK-P2</strain>
    </source>
</reference>
<keyword evidence="4" id="KW-1185">Reference proteome</keyword>
<dbReference type="SUPFAM" id="SSF54695">
    <property type="entry name" value="POZ domain"/>
    <property type="match status" value="1"/>
</dbReference>
<evidence type="ECO:0000313" key="4">
    <source>
        <dbReference type="Proteomes" id="UP001316803"/>
    </source>
</evidence>
<dbReference type="InterPro" id="IPR000210">
    <property type="entry name" value="BTB/POZ_dom"/>
</dbReference>
<dbReference type="EMBL" id="JAKLMC020000002">
    <property type="protein sequence ID" value="KAK5957785.1"/>
    <property type="molecule type" value="Genomic_DNA"/>
</dbReference>
<evidence type="ECO:0000313" key="3">
    <source>
        <dbReference type="EMBL" id="KAK5957785.1"/>
    </source>
</evidence>
<dbReference type="PANTHER" id="PTHR47843">
    <property type="entry name" value="BTB DOMAIN-CONTAINING PROTEIN-RELATED"/>
    <property type="match status" value="1"/>
</dbReference>
<dbReference type="Proteomes" id="UP001316803">
    <property type="component" value="Unassembled WGS sequence"/>
</dbReference>
<protein>
    <recommendedName>
        <fullName evidence="2">BTB domain-containing protein</fullName>
    </recommendedName>
</protein>
<proteinExistence type="predicted"/>
<evidence type="ECO:0000259" key="2">
    <source>
        <dbReference type="SMART" id="SM00225"/>
    </source>
</evidence>
<dbReference type="SMART" id="SM00225">
    <property type="entry name" value="BTB"/>
    <property type="match status" value="1"/>
</dbReference>
<comment type="caution">
    <text evidence="3">The sequence shown here is derived from an EMBL/GenBank/DDBJ whole genome shotgun (WGS) entry which is preliminary data.</text>
</comment>
<sequence length="261" mass="29695">MSPTTPPRVRLNLKPPVTPPSASSSSTIVNVDDSDDDAYQPVGSSPTVVVKPEQFTRGEIVTIFVGHKRKRFCIYKDLLCNRTPYFAASLKNFWSGGSNDIYLQEDADAFAQFTNWLFTNEIPTVNLSTCSGLADVVAFYKLADFLLVETLKNGIIDATLKYLKEAKWAVNFFSLYYVQEQIPGTQFYRLVLRSSVRMFMNGPELFDEGADNDTTFLAGKQELMMEIVNGVRDYNKKPYDQVWKCHRCEYHEHEESVICKS</sequence>
<evidence type="ECO:0000256" key="1">
    <source>
        <dbReference type="SAM" id="MobiDB-lite"/>
    </source>
</evidence>
<dbReference type="InterPro" id="IPR011333">
    <property type="entry name" value="SKP1/BTB/POZ_sf"/>
</dbReference>
<feature type="domain" description="BTB" evidence="2">
    <location>
        <begin position="59"/>
        <end position="163"/>
    </location>
</feature>
<feature type="region of interest" description="Disordered" evidence="1">
    <location>
        <begin position="1"/>
        <end position="36"/>
    </location>
</feature>
<accession>A0AAN8IBW8</accession>
<dbReference type="AlphaFoldDB" id="A0AAN8IBW8"/>
<dbReference type="PANTHER" id="PTHR47843:SF2">
    <property type="entry name" value="BTB DOMAIN-CONTAINING PROTEIN"/>
    <property type="match status" value="1"/>
</dbReference>
<dbReference type="Gene3D" id="3.30.710.10">
    <property type="entry name" value="Potassium Channel Kv1.1, Chain A"/>
    <property type="match status" value="1"/>
</dbReference>
<gene>
    <name evidence="3" type="ORF">OHC33_000974</name>
</gene>
<name>A0AAN8IBW8_9EURO</name>